<reference evidence="12" key="3">
    <citation type="journal article" date="2017" name="Nature">
        <title>Genome sequence of the progenitor of the wheat D genome Aegilops tauschii.</title>
        <authorList>
            <person name="Luo M.C."/>
            <person name="Gu Y.Q."/>
            <person name="Puiu D."/>
            <person name="Wang H."/>
            <person name="Twardziok S.O."/>
            <person name="Deal K.R."/>
            <person name="Huo N."/>
            <person name="Zhu T."/>
            <person name="Wang L."/>
            <person name="Wang Y."/>
            <person name="McGuire P.E."/>
            <person name="Liu S."/>
            <person name="Long H."/>
            <person name="Ramasamy R.K."/>
            <person name="Rodriguez J.C."/>
            <person name="Van S.L."/>
            <person name="Yuan L."/>
            <person name="Wang Z."/>
            <person name="Xia Z."/>
            <person name="Xiao L."/>
            <person name="Anderson O.D."/>
            <person name="Ouyang S."/>
            <person name="Liang Y."/>
            <person name="Zimin A.V."/>
            <person name="Pertea G."/>
            <person name="Qi P."/>
            <person name="Bennetzen J.L."/>
            <person name="Dai X."/>
            <person name="Dawson M.W."/>
            <person name="Muller H.G."/>
            <person name="Kugler K."/>
            <person name="Rivarola-Duarte L."/>
            <person name="Spannagl M."/>
            <person name="Mayer K.F.X."/>
            <person name="Lu F.H."/>
            <person name="Bevan M.W."/>
            <person name="Leroy P."/>
            <person name="Li P."/>
            <person name="You F.M."/>
            <person name="Sun Q."/>
            <person name="Liu Z."/>
            <person name="Lyons E."/>
            <person name="Wicker T."/>
            <person name="Salzberg S.L."/>
            <person name="Devos K.M."/>
            <person name="Dvorak J."/>
        </authorList>
    </citation>
    <scope>NUCLEOTIDE SEQUENCE [LARGE SCALE GENOMIC DNA]</scope>
    <source>
        <strain evidence="12">cv. AL8/78</strain>
    </source>
</reference>
<evidence type="ECO:0000256" key="5">
    <source>
        <dbReference type="ARBA" id="ARBA00022801"/>
    </source>
</evidence>
<evidence type="ECO:0000256" key="4">
    <source>
        <dbReference type="ARBA" id="ARBA00022525"/>
    </source>
</evidence>
<evidence type="ECO:0000256" key="6">
    <source>
        <dbReference type="ARBA" id="ARBA00023295"/>
    </source>
</evidence>
<keyword evidence="11" id="KW-0472">Membrane</keyword>
<evidence type="ECO:0008006" key="14">
    <source>
        <dbReference type="Google" id="ProtNLM"/>
    </source>
</evidence>
<dbReference type="GO" id="GO:0071555">
    <property type="term" value="P:cell wall organization"/>
    <property type="evidence" value="ECO:0007669"/>
    <property type="project" value="UniProtKB-KW"/>
</dbReference>
<keyword evidence="6 9" id="KW-0326">Glycosidase</keyword>
<dbReference type="Pfam" id="PF00295">
    <property type="entry name" value="Glyco_hydro_28"/>
    <property type="match status" value="1"/>
</dbReference>
<comment type="similarity">
    <text evidence="2 9">Belongs to the glycosyl hydrolase 28 family.</text>
</comment>
<dbReference type="InterPro" id="IPR006626">
    <property type="entry name" value="PbH1"/>
</dbReference>
<evidence type="ECO:0000256" key="11">
    <source>
        <dbReference type="SAM" id="Phobius"/>
    </source>
</evidence>
<evidence type="ECO:0000256" key="7">
    <source>
        <dbReference type="ARBA" id="ARBA00023316"/>
    </source>
</evidence>
<dbReference type="GO" id="GO:0004650">
    <property type="term" value="F:polygalacturonase activity"/>
    <property type="evidence" value="ECO:0007669"/>
    <property type="project" value="InterPro"/>
</dbReference>
<feature type="active site" evidence="8">
    <location>
        <position position="271"/>
    </location>
</feature>
<feature type="compositionally biased region" description="Pro residues" evidence="10">
    <location>
        <begin position="427"/>
        <end position="444"/>
    </location>
</feature>
<dbReference type="InterPro" id="IPR000743">
    <property type="entry name" value="Glyco_hydro_28"/>
</dbReference>
<dbReference type="Gene3D" id="2.160.20.10">
    <property type="entry name" value="Single-stranded right-handed beta-helix, Pectin lyase-like"/>
    <property type="match status" value="1"/>
</dbReference>
<reference evidence="12" key="5">
    <citation type="journal article" date="2021" name="G3 (Bethesda)">
        <title>Aegilops tauschii genome assembly Aet v5.0 features greater sequence contiguity and improved annotation.</title>
        <authorList>
            <person name="Wang L."/>
            <person name="Zhu T."/>
            <person name="Rodriguez J.C."/>
            <person name="Deal K.R."/>
            <person name="Dubcovsky J."/>
            <person name="McGuire P.E."/>
            <person name="Lux T."/>
            <person name="Spannagl M."/>
            <person name="Mayer K.F.X."/>
            <person name="Baldrich P."/>
            <person name="Meyers B.C."/>
            <person name="Huo N."/>
            <person name="Gu Y.Q."/>
            <person name="Zhou H."/>
            <person name="Devos K.M."/>
            <person name="Bennetzen J.L."/>
            <person name="Unver T."/>
            <person name="Budak H."/>
            <person name="Gulick P.J."/>
            <person name="Galiba G."/>
            <person name="Kalapos B."/>
            <person name="Nelson D.R."/>
            <person name="Li P."/>
            <person name="You F.M."/>
            <person name="Luo M.C."/>
            <person name="Dvorak J."/>
        </authorList>
    </citation>
    <scope>NUCLEOTIDE SEQUENCE [LARGE SCALE GENOMIC DNA]</scope>
    <source>
        <strain evidence="12">cv. AL8/78</strain>
    </source>
</reference>
<dbReference type="SMART" id="SM00710">
    <property type="entry name" value="PbH1"/>
    <property type="match status" value="5"/>
</dbReference>
<dbReference type="Gramene" id="AET2Gv20900200.1">
    <property type="protein sequence ID" value="AET2Gv20900200.1"/>
    <property type="gene ID" value="AET2Gv20900200"/>
</dbReference>
<name>A0A453CMZ4_AEGTS</name>
<keyword evidence="13" id="KW-1185">Reference proteome</keyword>
<evidence type="ECO:0000313" key="13">
    <source>
        <dbReference type="Proteomes" id="UP000015105"/>
    </source>
</evidence>
<keyword evidence="3" id="KW-0134">Cell wall</keyword>
<feature type="transmembrane region" description="Helical" evidence="11">
    <location>
        <begin position="21"/>
        <end position="42"/>
    </location>
</feature>
<evidence type="ECO:0000313" key="12">
    <source>
        <dbReference type="EnsemblPlants" id="AET2Gv20900200.1"/>
    </source>
</evidence>
<reference evidence="12" key="4">
    <citation type="submission" date="2019-03" db="UniProtKB">
        <authorList>
            <consortium name="EnsemblPlants"/>
        </authorList>
    </citation>
    <scope>IDENTIFICATION</scope>
</reference>
<proteinExistence type="inferred from homology"/>
<dbReference type="SUPFAM" id="SSF51126">
    <property type="entry name" value="Pectin lyase-like"/>
    <property type="match status" value="1"/>
</dbReference>
<reference evidence="13" key="1">
    <citation type="journal article" date="2014" name="Science">
        <title>Ancient hybridizations among the ancestral genomes of bread wheat.</title>
        <authorList>
            <consortium name="International Wheat Genome Sequencing Consortium,"/>
            <person name="Marcussen T."/>
            <person name="Sandve S.R."/>
            <person name="Heier L."/>
            <person name="Spannagl M."/>
            <person name="Pfeifer M."/>
            <person name="Jakobsen K.S."/>
            <person name="Wulff B.B."/>
            <person name="Steuernagel B."/>
            <person name="Mayer K.F."/>
            <person name="Olsen O.A."/>
        </authorList>
    </citation>
    <scope>NUCLEOTIDE SEQUENCE [LARGE SCALE GENOMIC DNA]</scope>
    <source>
        <strain evidence="13">cv. AL8/78</strain>
    </source>
</reference>
<dbReference type="PANTHER" id="PTHR31375">
    <property type="match status" value="1"/>
</dbReference>
<organism evidence="12 13">
    <name type="scientific">Aegilops tauschii subsp. strangulata</name>
    <name type="common">Goatgrass</name>
    <dbReference type="NCBI Taxonomy" id="200361"/>
    <lineage>
        <taxon>Eukaryota</taxon>
        <taxon>Viridiplantae</taxon>
        <taxon>Streptophyta</taxon>
        <taxon>Embryophyta</taxon>
        <taxon>Tracheophyta</taxon>
        <taxon>Spermatophyta</taxon>
        <taxon>Magnoliopsida</taxon>
        <taxon>Liliopsida</taxon>
        <taxon>Poales</taxon>
        <taxon>Poaceae</taxon>
        <taxon>BOP clade</taxon>
        <taxon>Pooideae</taxon>
        <taxon>Triticodae</taxon>
        <taxon>Triticeae</taxon>
        <taxon>Triticinae</taxon>
        <taxon>Aegilops</taxon>
    </lineage>
</organism>
<keyword evidence="11" id="KW-1133">Transmembrane helix</keyword>
<dbReference type="EnsemblPlants" id="AET2Gv20900200.1">
    <property type="protein sequence ID" value="AET2Gv20900200.1"/>
    <property type="gene ID" value="AET2Gv20900200"/>
</dbReference>
<evidence type="ECO:0000256" key="8">
    <source>
        <dbReference type="PROSITE-ProRule" id="PRU10052"/>
    </source>
</evidence>
<evidence type="ECO:0000256" key="2">
    <source>
        <dbReference type="ARBA" id="ARBA00008834"/>
    </source>
</evidence>
<accession>A0A453CMZ4</accession>
<comment type="subcellular location">
    <subcellularLocation>
        <location evidence="1">Secreted</location>
        <location evidence="1">Cell wall</location>
    </subcellularLocation>
</comment>
<evidence type="ECO:0000256" key="9">
    <source>
        <dbReference type="RuleBase" id="RU361169"/>
    </source>
</evidence>
<evidence type="ECO:0000256" key="3">
    <source>
        <dbReference type="ARBA" id="ARBA00022512"/>
    </source>
</evidence>
<dbReference type="STRING" id="200361.A0A453CMZ4"/>
<dbReference type="Proteomes" id="UP000015105">
    <property type="component" value="Chromosome 2D"/>
</dbReference>
<keyword evidence="5 9" id="KW-0378">Hydrolase</keyword>
<dbReference type="AlphaFoldDB" id="A0A453CMZ4"/>
<feature type="region of interest" description="Disordered" evidence="10">
    <location>
        <begin position="425"/>
        <end position="444"/>
    </location>
</feature>
<dbReference type="GO" id="GO:0005975">
    <property type="term" value="P:carbohydrate metabolic process"/>
    <property type="evidence" value="ECO:0007669"/>
    <property type="project" value="InterPro"/>
</dbReference>
<keyword evidence="11" id="KW-0812">Transmembrane</keyword>
<evidence type="ECO:0000256" key="1">
    <source>
        <dbReference type="ARBA" id="ARBA00004191"/>
    </source>
</evidence>
<dbReference type="InterPro" id="IPR011050">
    <property type="entry name" value="Pectin_lyase_fold/virulence"/>
</dbReference>
<keyword evidence="7" id="KW-0961">Cell wall biogenesis/degradation</keyword>
<reference evidence="13" key="2">
    <citation type="journal article" date="2017" name="Nat. Plants">
        <title>The Aegilops tauschii genome reveals multiple impacts of transposons.</title>
        <authorList>
            <person name="Zhao G."/>
            <person name="Zou C."/>
            <person name="Li K."/>
            <person name="Wang K."/>
            <person name="Li T."/>
            <person name="Gao L."/>
            <person name="Zhang X."/>
            <person name="Wang H."/>
            <person name="Yang Z."/>
            <person name="Liu X."/>
            <person name="Jiang W."/>
            <person name="Mao L."/>
            <person name="Kong X."/>
            <person name="Jiao Y."/>
            <person name="Jia J."/>
        </authorList>
    </citation>
    <scope>NUCLEOTIDE SEQUENCE [LARGE SCALE GENOMIC DNA]</scope>
    <source>
        <strain evidence="13">cv. AL8/78</strain>
    </source>
</reference>
<dbReference type="InterPro" id="IPR012334">
    <property type="entry name" value="Pectin_lyas_fold"/>
</dbReference>
<keyword evidence="4" id="KW-0964">Secreted</keyword>
<sequence length="444" mass="45982">FHNNSSRVNDPTGPTSMGIIGILRIAILLLVGLAWCGVLVAGGGGVDGVFNVEDYGALGDGTTDDTKAFVDAWAAACGATGSSATLLMPAAKSFLVGLTRFSGPCASTRIIVQVLGTITAPAASAWSEKKNYWLLFYQVDGLTVTGNNTGLLDGSGETWWSDKCKHGDDDCVTKAPTALLVMNCTDVELSQFSSKDSPQMHIGLSMSGKVNVTQLTITAPEDSPNTDGVHVDRSEDVHITGSTIGTGDDCISIGPGSRFVTVDGIVCGPGHGVSVGSLGRNGANESVEYIDVRNVQFINTTNGARIKTWKGGRGYAKSISFTNINFTNVDHPVIINQFYEDRQDVSNTGAVALSNITYTNLNGTSTGKTAVDFDCSKNGSCMDIHVNTVAITAADGGATVARCQNAEVDTSGFVYPKIPCVANAPSAGPPGPANAPSPSPGLST</sequence>
<evidence type="ECO:0000256" key="10">
    <source>
        <dbReference type="SAM" id="MobiDB-lite"/>
    </source>
</evidence>
<protein>
    <recommendedName>
        <fullName evidence="14">Pectate lyase superfamily protein domain-containing protein</fullName>
    </recommendedName>
</protein>
<dbReference type="PROSITE" id="PS00502">
    <property type="entry name" value="POLYGALACTURONASE"/>
    <property type="match status" value="1"/>
</dbReference>